<dbReference type="OrthoDB" id="4241903at2"/>
<protein>
    <recommendedName>
        <fullName evidence="4">Secreted protein</fullName>
    </recommendedName>
</protein>
<feature type="signal peptide" evidence="1">
    <location>
        <begin position="1"/>
        <end position="27"/>
    </location>
</feature>
<gene>
    <name evidence="2" type="ORF">CLV71_105629</name>
</gene>
<comment type="caution">
    <text evidence="2">The sequence shown here is derived from an EMBL/GenBank/DDBJ whole genome shotgun (WGS) entry which is preliminary data.</text>
</comment>
<dbReference type="EMBL" id="SOCP01000005">
    <property type="protein sequence ID" value="TDV52497.1"/>
    <property type="molecule type" value="Genomic_DNA"/>
</dbReference>
<evidence type="ECO:0008006" key="4">
    <source>
        <dbReference type="Google" id="ProtNLM"/>
    </source>
</evidence>
<dbReference type="PROSITE" id="PS51318">
    <property type="entry name" value="TAT"/>
    <property type="match status" value="1"/>
</dbReference>
<evidence type="ECO:0000313" key="2">
    <source>
        <dbReference type="EMBL" id="TDV52497.1"/>
    </source>
</evidence>
<dbReference type="Proteomes" id="UP000294927">
    <property type="component" value="Unassembled WGS sequence"/>
</dbReference>
<dbReference type="AlphaFoldDB" id="A0A4R7VTF6"/>
<accession>A0A4R7VTF6</accession>
<keyword evidence="1" id="KW-0732">Signal</keyword>
<evidence type="ECO:0000256" key="1">
    <source>
        <dbReference type="SAM" id="SignalP"/>
    </source>
</evidence>
<reference evidence="2 3" key="1">
    <citation type="submission" date="2019-03" db="EMBL/GenBank/DDBJ databases">
        <title>Genomic Encyclopedia of Archaeal and Bacterial Type Strains, Phase II (KMG-II): from individual species to whole genera.</title>
        <authorList>
            <person name="Goeker M."/>
        </authorList>
    </citation>
    <scope>NUCLEOTIDE SEQUENCE [LARGE SCALE GENOMIC DNA]</scope>
    <source>
        <strain evidence="2 3">DSM 45499</strain>
    </source>
</reference>
<feature type="chain" id="PRO_5020485340" description="Secreted protein" evidence="1">
    <location>
        <begin position="28"/>
        <end position="212"/>
    </location>
</feature>
<keyword evidence="3" id="KW-1185">Reference proteome</keyword>
<organism evidence="2 3">
    <name type="scientific">Actinophytocola oryzae</name>
    <dbReference type="NCBI Taxonomy" id="502181"/>
    <lineage>
        <taxon>Bacteria</taxon>
        <taxon>Bacillati</taxon>
        <taxon>Actinomycetota</taxon>
        <taxon>Actinomycetes</taxon>
        <taxon>Pseudonocardiales</taxon>
        <taxon>Pseudonocardiaceae</taxon>
    </lineage>
</organism>
<evidence type="ECO:0000313" key="3">
    <source>
        <dbReference type="Proteomes" id="UP000294927"/>
    </source>
</evidence>
<proteinExistence type="predicted"/>
<sequence>MSILRRSLIALTTTAALMLTAVTTAPAAPASAPNPVLAAAAARVTSGTGTAADLSLVKADPELAKVVADPSRTTVTTATSPKLGLKQAPGAIASGVVVCDNWIEVTVTAYTVLGFDLFVWKHHAGFCIDVQAGAVTSWENRYDQLVYADPTVEAKELTANSATPLPASVGYSTMQRHLQQCVLTYGCWANWYPWSQIGIAGNGNWGWSWGVG</sequence>
<dbReference type="InterPro" id="IPR006311">
    <property type="entry name" value="TAT_signal"/>
</dbReference>
<name>A0A4R7VTF6_9PSEU</name>
<dbReference type="RefSeq" id="WP_133903849.1">
    <property type="nucleotide sequence ID" value="NZ_SOCP01000005.1"/>
</dbReference>